<keyword evidence="7" id="KW-1185">Reference proteome</keyword>
<gene>
    <name evidence="6" type="ORF">E5A73_20935</name>
</gene>
<keyword evidence="3" id="KW-0597">Phosphoprotein</keyword>
<evidence type="ECO:0000313" key="7">
    <source>
        <dbReference type="Proteomes" id="UP000306147"/>
    </source>
</evidence>
<feature type="compositionally biased region" description="Basic and acidic residues" evidence="4">
    <location>
        <begin position="1"/>
        <end position="12"/>
    </location>
</feature>
<dbReference type="InterPro" id="IPR036736">
    <property type="entry name" value="ACP-like_sf"/>
</dbReference>
<dbReference type="Gene3D" id="1.10.1200.10">
    <property type="entry name" value="ACP-like"/>
    <property type="match status" value="1"/>
</dbReference>
<dbReference type="Pfam" id="PF00668">
    <property type="entry name" value="Condensation"/>
    <property type="match status" value="1"/>
</dbReference>
<protein>
    <recommendedName>
        <fullName evidence="5">Carrier domain-containing protein</fullName>
    </recommendedName>
</protein>
<evidence type="ECO:0000256" key="1">
    <source>
        <dbReference type="ARBA" id="ARBA00001957"/>
    </source>
</evidence>
<dbReference type="FunFam" id="1.10.1200.10:FF:000005">
    <property type="entry name" value="Nonribosomal peptide synthetase 1"/>
    <property type="match status" value="1"/>
</dbReference>
<dbReference type="InterPro" id="IPR023213">
    <property type="entry name" value="CAT-like_dom_sf"/>
</dbReference>
<evidence type="ECO:0000313" key="6">
    <source>
        <dbReference type="EMBL" id="TGX48411.1"/>
    </source>
</evidence>
<feature type="non-terminal residue" evidence="6">
    <location>
        <position position="191"/>
    </location>
</feature>
<reference evidence="6 7" key="1">
    <citation type="submission" date="2019-04" db="EMBL/GenBank/DDBJ databases">
        <title>Sphingomonas psychrotolerans sp. nov., isolated from soil in the Tianshan Mountains, Xinjiang, China.</title>
        <authorList>
            <person name="Luo Y."/>
            <person name="Sheng H."/>
        </authorList>
    </citation>
    <scope>NUCLEOTIDE SEQUENCE [LARGE SCALE GENOMIC DNA]</scope>
    <source>
        <strain evidence="6 7">ZFGT-11</strain>
    </source>
</reference>
<dbReference type="GO" id="GO:0031177">
    <property type="term" value="F:phosphopantetheine binding"/>
    <property type="evidence" value="ECO:0007669"/>
    <property type="project" value="InterPro"/>
</dbReference>
<keyword evidence="2" id="KW-0596">Phosphopantetheine</keyword>
<dbReference type="InterPro" id="IPR020806">
    <property type="entry name" value="PKS_PP-bd"/>
</dbReference>
<dbReference type="EMBL" id="SRXT01000012">
    <property type="protein sequence ID" value="TGX48411.1"/>
    <property type="molecule type" value="Genomic_DNA"/>
</dbReference>
<feature type="domain" description="Carrier" evidence="5">
    <location>
        <begin position="27"/>
        <end position="102"/>
    </location>
</feature>
<dbReference type="PANTHER" id="PTHR45527:SF1">
    <property type="entry name" value="FATTY ACID SYNTHASE"/>
    <property type="match status" value="1"/>
</dbReference>
<dbReference type="GO" id="GO:0044550">
    <property type="term" value="P:secondary metabolite biosynthetic process"/>
    <property type="evidence" value="ECO:0007669"/>
    <property type="project" value="TreeGrafter"/>
</dbReference>
<dbReference type="GO" id="GO:0043041">
    <property type="term" value="P:amino acid activation for nonribosomal peptide biosynthetic process"/>
    <property type="evidence" value="ECO:0007669"/>
    <property type="project" value="TreeGrafter"/>
</dbReference>
<name>A0A4S1WXZ7_9SPHN</name>
<dbReference type="SUPFAM" id="SSF47336">
    <property type="entry name" value="ACP-like"/>
    <property type="match status" value="1"/>
</dbReference>
<dbReference type="AlphaFoldDB" id="A0A4S1WXZ7"/>
<dbReference type="GO" id="GO:0005829">
    <property type="term" value="C:cytosol"/>
    <property type="evidence" value="ECO:0007669"/>
    <property type="project" value="TreeGrafter"/>
</dbReference>
<dbReference type="PANTHER" id="PTHR45527">
    <property type="entry name" value="NONRIBOSOMAL PEPTIDE SYNTHETASE"/>
    <property type="match status" value="1"/>
</dbReference>
<evidence type="ECO:0000256" key="3">
    <source>
        <dbReference type="ARBA" id="ARBA00022553"/>
    </source>
</evidence>
<dbReference type="RefSeq" id="WP_135965808.1">
    <property type="nucleotide sequence ID" value="NZ_SRXT01000012.1"/>
</dbReference>
<dbReference type="PROSITE" id="PS50075">
    <property type="entry name" value="CARRIER"/>
    <property type="match status" value="1"/>
</dbReference>
<evidence type="ECO:0000256" key="2">
    <source>
        <dbReference type="ARBA" id="ARBA00022450"/>
    </source>
</evidence>
<feature type="region of interest" description="Disordered" evidence="4">
    <location>
        <begin position="1"/>
        <end position="29"/>
    </location>
</feature>
<dbReference type="SUPFAM" id="SSF52777">
    <property type="entry name" value="CoA-dependent acyltransferases"/>
    <property type="match status" value="1"/>
</dbReference>
<accession>A0A4S1WXZ7</accession>
<dbReference type="InterPro" id="IPR001242">
    <property type="entry name" value="Condensation_dom"/>
</dbReference>
<dbReference type="Proteomes" id="UP000306147">
    <property type="component" value="Unassembled WGS sequence"/>
</dbReference>
<dbReference type="InterPro" id="IPR009081">
    <property type="entry name" value="PP-bd_ACP"/>
</dbReference>
<dbReference type="SMART" id="SM00823">
    <property type="entry name" value="PKS_PP"/>
    <property type="match status" value="1"/>
</dbReference>
<proteinExistence type="predicted"/>
<dbReference type="OrthoDB" id="9778690at2"/>
<dbReference type="Pfam" id="PF00550">
    <property type="entry name" value="PP-binding"/>
    <property type="match status" value="1"/>
</dbReference>
<comment type="caution">
    <text evidence="6">The sequence shown here is derived from an EMBL/GenBank/DDBJ whole genome shotgun (WGS) entry which is preliminary data.</text>
</comment>
<comment type="cofactor">
    <cofactor evidence="1">
        <name>pantetheine 4'-phosphate</name>
        <dbReference type="ChEBI" id="CHEBI:47942"/>
    </cofactor>
</comment>
<evidence type="ECO:0000256" key="4">
    <source>
        <dbReference type="SAM" id="MobiDB-lite"/>
    </source>
</evidence>
<dbReference type="GO" id="GO:0003824">
    <property type="term" value="F:catalytic activity"/>
    <property type="evidence" value="ECO:0007669"/>
    <property type="project" value="InterPro"/>
</dbReference>
<dbReference type="Gene3D" id="3.30.559.10">
    <property type="entry name" value="Chloramphenicol acetyltransferase-like domain"/>
    <property type="match status" value="1"/>
</dbReference>
<sequence>MASEKTRLEDGRVAAPQGALAHQANEAPQGETEQALAAIWSELLGVEQVGWDDNFFELGGHSLLAVRMQSRLQTELAVTLPLATLFDQASLTGLARAIDESDRAALPPIPSVPRVGPLALSFAQQRLWFLDQLEGASATYNIPMALRLGGRLDMAALQRSLDALFARHEALRTVFAARDGTPEVRLLDAQV</sequence>
<evidence type="ECO:0000259" key="5">
    <source>
        <dbReference type="PROSITE" id="PS50075"/>
    </source>
</evidence>
<organism evidence="6 7">
    <name type="scientific">Sphingomonas gei</name>
    <dbReference type="NCBI Taxonomy" id="1395960"/>
    <lineage>
        <taxon>Bacteria</taxon>
        <taxon>Pseudomonadati</taxon>
        <taxon>Pseudomonadota</taxon>
        <taxon>Alphaproteobacteria</taxon>
        <taxon>Sphingomonadales</taxon>
        <taxon>Sphingomonadaceae</taxon>
        <taxon>Sphingomonas</taxon>
    </lineage>
</organism>